<organism evidence="1 2">
    <name type="scientific">Pseudomonas saponiphila</name>
    <dbReference type="NCBI Taxonomy" id="556534"/>
    <lineage>
        <taxon>Bacteria</taxon>
        <taxon>Pseudomonadati</taxon>
        <taxon>Pseudomonadota</taxon>
        <taxon>Gammaproteobacteria</taxon>
        <taxon>Pseudomonadales</taxon>
        <taxon>Pseudomonadaceae</taxon>
        <taxon>Pseudomonas</taxon>
    </lineage>
</organism>
<dbReference type="AlphaFoldDB" id="A0A1H5A2S2"/>
<name>A0A1H5A2S2_9PSED</name>
<proteinExistence type="predicted"/>
<protein>
    <submittedName>
        <fullName evidence="1">Uncharacterized protein</fullName>
    </submittedName>
</protein>
<evidence type="ECO:0000313" key="1">
    <source>
        <dbReference type="EMBL" id="SED36011.1"/>
    </source>
</evidence>
<dbReference type="EMBL" id="FNTJ01000003">
    <property type="protein sequence ID" value="SED36011.1"/>
    <property type="molecule type" value="Genomic_DNA"/>
</dbReference>
<dbReference type="RefSeq" id="WP_092320895.1">
    <property type="nucleotide sequence ID" value="NZ_FNTJ01000003.1"/>
</dbReference>
<reference evidence="2" key="1">
    <citation type="submission" date="2016-10" db="EMBL/GenBank/DDBJ databases">
        <authorList>
            <person name="Varghese N."/>
            <person name="Submissions S."/>
        </authorList>
    </citation>
    <scope>NUCLEOTIDE SEQUENCE [LARGE SCALE GENOMIC DNA]</scope>
    <source>
        <strain evidence="2">DSM 9751</strain>
    </source>
</reference>
<evidence type="ECO:0000313" key="2">
    <source>
        <dbReference type="Proteomes" id="UP000198982"/>
    </source>
</evidence>
<accession>A0A1H5A2S2</accession>
<sequence length="108" mass="12226">MSLQITARIERRTWYVNGQYRGDKSQFILDAGETARELTGDFYGEWQGTRHFDGAAIVQADMDRAIEDRRMLLENHPDSLLGDASGYPIKLGDWGEYRIVTTAVANAN</sequence>
<dbReference type="Proteomes" id="UP000198982">
    <property type="component" value="Unassembled WGS sequence"/>
</dbReference>
<keyword evidence="2" id="KW-1185">Reference proteome</keyword>
<gene>
    <name evidence="1" type="ORF">SAMN05216178_6934</name>
</gene>